<dbReference type="RefSeq" id="WP_305910083.1">
    <property type="nucleotide sequence ID" value="NZ_CP157743.1"/>
</dbReference>
<dbReference type="GO" id="GO:0033958">
    <property type="term" value="F:DNA-deoxyinosine glycosylase activity"/>
    <property type="evidence" value="ECO:0007669"/>
    <property type="project" value="UniProtKB-EC"/>
</dbReference>
<dbReference type="SMART" id="SM00986">
    <property type="entry name" value="UDG"/>
    <property type="match status" value="1"/>
</dbReference>
<accession>A0AAU7NV68</accession>
<reference evidence="2 3" key="1">
    <citation type="journal article" date="2024" name="Microbiology">
        <title>Methylomarinum rosea sp. nov., a novel halophilic methanotrophic bacterium from the hypersaline Lake Elton.</title>
        <authorList>
            <person name="Suleimanov R.Z."/>
            <person name="Oshkin I.Y."/>
            <person name="Danilova O.V."/>
            <person name="Suzina N.E."/>
            <person name="Dedysh S.N."/>
        </authorList>
    </citation>
    <scope>NUCLEOTIDE SEQUENCE [LARGE SCALE GENOMIC DNA]</scope>
    <source>
        <strain evidence="2 3">Ch1-1</strain>
    </source>
</reference>
<dbReference type="KEGG" id="mech:Q9L42_002085"/>
<dbReference type="InterPro" id="IPR005122">
    <property type="entry name" value="Uracil-DNA_glycosylase-like"/>
</dbReference>
<feature type="domain" description="Uracil-DNA glycosylase-like" evidence="1">
    <location>
        <begin position="38"/>
        <end position="196"/>
    </location>
</feature>
<organism evidence="2 3">
    <name type="scientific">Methylomarinum roseum</name>
    <dbReference type="NCBI Taxonomy" id="3067653"/>
    <lineage>
        <taxon>Bacteria</taxon>
        <taxon>Pseudomonadati</taxon>
        <taxon>Pseudomonadota</taxon>
        <taxon>Gammaproteobacteria</taxon>
        <taxon>Methylococcales</taxon>
        <taxon>Methylococcaceae</taxon>
        <taxon>Methylomarinum</taxon>
    </lineage>
</organism>
<dbReference type="SUPFAM" id="SSF52141">
    <property type="entry name" value="Uracil-DNA glycosylase-like"/>
    <property type="match status" value="1"/>
</dbReference>
<keyword evidence="2" id="KW-0378">Hydrolase</keyword>
<dbReference type="InterPro" id="IPR036895">
    <property type="entry name" value="Uracil-DNA_glycosylase-like_sf"/>
</dbReference>
<dbReference type="NCBIfam" id="TIGR04274">
    <property type="entry name" value="hypoxanDNAglyco"/>
    <property type="match status" value="1"/>
</dbReference>
<sequence length="202" mass="23172">MNELTLLEKAWHYRKFVKRVEFILLPMMNDDLTIEGFAPIADDRAEVLILGSMPSAVSLQKQQYYGHRRNAFWPIMMALLSGALEADYQQRKRVLLASHVAVWDVLRSCRRSGSLDAGIDTASMQTNNFTDFYRRHPAIKQVFFNGGLAEQVYKKRVLPHLGAPFAHISYRRLPSTSPAHASMTLQQKCEAWRVILDYLTLS</sequence>
<evidence type="ECO:0000313" key="2">
    <source>
        <dbReference type="EMBL" id="XBS20935.1"/>
    </source>
</evidence>
<evidence type="ECO:0000259" key="1">
    <source>
        <dbReference type="SMART" id="SM00986"/>
    </source>
</evidence>
<evidence type="ECO:0000313" key="3">
    <source>
        <dbReference type="Proteomes" id="UP001225378"/>
    </source>
</evidence>
<keyword evidence="3" id="KW-1185">Reference proteome</keyword>
<dbReference type="InterPro" id="IPR026353">
    <property type="entry name" value="Hypoxan-DNA_Glyclase"/>
</dbReference>
<dbReference type="EC" id="3.2.2.15" evidence="2"/>
<dbReference type="Proteomes" id="UP001225378">
    <property type="component" value="Chromosome"/>
</dbReference>
<dbReference type="Pfam" id="PF03167">
    <property type="entry name" value="UDG"/>
    <property type="match status" value="1"/>
</dbReference>
<dbReference type="AlphaFoldDB" id="A0AAU7NV68"/>
<dbReference type="EMBL" id="CP157743">
    <property type="protein sequence ID" value="XBS20935.1"/>
    <property type="molecule type" value="Genomic_DNA"/>
</dbReference>
<name>A0AAU7NV68_9GAMM</name>
<protein>
    <submittedName>
        <fullName evidence="2">DNA-deoxyinosine glycosylase</fullName>
        <ecNumber evidence="2">3.2.2.15</ecNumber>
    </submittedName>
</protein>
<proteinExistence type="predicted"/>
<keyword evidence="2" id="KW-0326">Glycosidase</keyword>
<dbReference type="Gene3D" id="3.40.470.10">
    <property type="entry name" value="Uracil-DNA glycosylase-like domain"/>
    <property type="match status" value="1"/>
</dbReference>
<dbReference type="SMART" id="SM00987">
    <property type="entry name" value="UreE_C"/>
    <property type="match status" value="1"/>
</dbReference>
<gene>
    <name evidence="2" type="ORF">Q9L42_002085</name>
</gene>
<dbReference type="CDD" id="cd10032">
    <property type="entry name" value="UDG-F6_HDG"/>
    <property type="match status" value="1"/>
</dbReference>